<evidence type="ECO:0008006" key="5">
    <source>
        <dbReference type="Google" id="ProtNLM"/>
    </source>
</evidence>
<dbReference type="Proteomes" id="UP000238358">
    <property type="component" value="Chromosome"/>
</dbReference>
<feature type="domain" description="VWA-like" evidence="1">
    <location>
        <begin position="313"/>
        <end position="437"/>
    </location>
</feature>
<name>A0A2S0M611_MEGEL</name>
<dbReference type="Pfam" id="PF09967">
    <property type="entry name" value="DUF2201"/>
    <property type="match status" value="1"/>
</dbReference>
<evidence type="ECO:0000259" key="1">
    <source>
        <dbReference type="Pfam" id="PF09967"/>
    </source>
</evidence>
<accession>A0A2S0M611</accession>
<dbReference type="AlphaFoldDB" id="A0A2S0M611"/>
<evidence type="ECO:0000313" key="3">
    <source>
        <dbReference type="EMBL" id="AVO26869.1"/>
    </source>
</evidence>
<dbReference type="PANTHER" id="PTHR38730:SF1">
    <property type="entry name" value="SLL7028 PROTEIN"/>
    <property type="match status" value="1"/>
</dbReference>
<protein>
    <recommendedName>
        <fullName evidence="5">VWA-like domain-containing protein</fullName>
    </recommendedName>
</protein>
<feature type="domain" description="Putative metallopeptidase" evidence="2">
    <location>
        <begin position="88"/>
        <end position="294"/>
    </location>
</feature>
<dbReference type="InterPro" id="IPR025154">
    <property type="entry name" value="Put_metallopeptidase_dom"/>
</dbReference>
<organism evidence="3 4">
    <name type="scientific">Megasphaera elsdenii</name>
    <dbReference type="NCBI Taxonomy" id="907"/>
    <lineage>
        <taxon>Bacteria</taxon>
        <taxon>Bacillati</taxon>
        <taxon>Bacillota</taxon>
        <taxon>Negativicutes</taxon>
        <taxon>Veillonellales</taxon>
        <taxon>Veillonellaceae</taxon>
        <taxon>Megasphaera</taxon>
    </lineage>
</organism>
<sequence length="468" mass="53993">MEQSLPIAANLLYQQASIVADAVLAEQRRTGSVPDVPADFQKKFYTFLDRINGHLMEDKDNFFGYFLFQMVKEIRFDMASPTGTNFKGTRYHLYFNPMLFLPLSPEQMESTIKHEILHVVSLHLIRSKELRQQYSKMAVNLAMDVVVNTYLDHLPPFSTTLEWVNMNYSLLLNPFESLEYYVDKIQGALDLRTDKKDLPESDSDSDESIAVSYDPAKTHDLWDEGDDIDEETLRKFTEKYIDASCKGELSNYLESMIKALKDTQEDLPWHWYLKKLVGSVTSTWKRTTMRRNRRQPERLDLPGCLRSHTAKILIGLDISGSITDAEFRQAIGEVLHLVRCYNHEIIVAECDDEIRRTYRIRTMDDVRGRLDIRGGTAYSPVFTYANTQRVDLVVYFTDGKGEEKLQTPPKGYKVLWVLSGKGDKLSLKKPFGLVKRLTKLPEYDPSLDFDDVEKGGFSMNHQEDISMP</sequence>
<dbReference type="InterPro" id="IPR018698">
    <property type="entry name" value="VWA-like_dom"/>
</dbReference>
<dbReference type="OrthoDB" id="9809307at2"/>
<dbReference type="EMBL" id="CP027569">
    <property type="protein sequence ID" value="AVO26869.1"/>
    <property type="molecule type" value="Genomic_DNA"/>
</dbReference>
<dbReference type="RefSeq" id="WP_027895137.1">
    <property type="nucleotide sequence ID" value="NZ_CAMDYL010000040.1"/>
</dbReference>
<gene>
    <name evidence="3" type="ORF">C6Y28_04145</name>
</gene>
<reference evidence="3 4" key="1">
    <citation type="journal article" date="2018" name="Genome Announc.">
        <title>Complete genomes of two Megasphaera elsdenii strains, NCIMB 702410 and ATCC 25940.</title>
        <authorList>
            <person name="Hatmaker E.A."/>
            <person name="O'Dell K."/>
            <person name="Riley L.A."/>
            <person name="Klingeman D.M."/>
            <person name="Guss A.M."/>
        </authorList>
    </citation>
    <scope>NUCLEOTIDE SEQUENCE [LARGE SCALE GENOMIC DNA]</scope>
    <source>
        <strain evidence="3 4">NCIMB702410</strain>
    </source>
</reference>
<evidence type="ECO:0000259" key="2">
    <source>
        <dbReference type="Pfam" id="PF13203"/>
    </source>
</evidence>
<proteinExistence type="predicted"/>
<dbReference type="PANTHER" id="PTHR38730">
    <property type="entry name" value="SLL7028 PROTEIN"/>
    <property type="match status" value="1"/>
</dbReference>
<evidence type="ECO:0000313" key="4">
    <source>
        <dbReference type="Proteomes" id="UP000238358"/>
    </source>
</evidence>
<dbReference type="Pfam" id="PF13203">
    <property type="entry name" value="DUF2201_N"/>
    <property type="match status" value="1"/>
</dbReference>